<dbReference type="InterPro" id="IPR036259">
    <property type="entry name" value="MFS_trans_sf"/>
</dbReference>
<evidence type="ECO:0000313" key="3">
    <source>
        <dbReference type="EMBL" id="KAK9129754.1"/>
    </source>
</evidence>
<keyword evidence="2" id="KW-0812">Transmembrane</keyword>
<dbReference type="Gene3D" id="1.20.1250.20">
    <property type="entry name" value="MFS general substrate transporter like domains"/>
    <property type="match status" value="1"/>
</dbReference>
<gene>
    <name evidence="3" type="ORF">Sjap_010241</name>
</gene>
<evidence type="ECO:0000256" key="2">
    <source>
        <dbReference type="SAM" id="Phobius"/>
    </source>
</evidence>
<keyword evidence="4" id="KW-1185">Reference proteome</keyword>
<dbReference type="AlphaFoldDB" id="A0AAP0J983"/>
<dbReference type="PANTHER" id="PTHR11654">
    <property type="entry name" value="OLIGOPEPTIDE TRANSPORTER-RELATED"/>
    <property type="match status" value="1"/>
</dbReference>
<feature type="transmembrane region" description="Helical" evidence="2">
    <location>
        <begin position="289"/>
        <end position="308"/>
    </location>
</feature>
<feature type="region of interest" description="Disordered" evidence="1">
    <location>
        <begin position="166"/>
        <end position="210"/>
    </location>
</feature>
<keyword evidence="2" id="KW-0472">Membrane</keyword>
<proteinExistence type="predicted"/>
<dbReference type="EMBL" id="JBBNAE010000004">
    <property type="protein sequence ID" value="KAK9129754.1"/>
    <property type="molecule type" value="Genomic_DNA"/>
</dbReference>
<keyword evidence="2" id="KW-1133">Transmembrane helix</keyword>
<reference evidence="3 4" key="1">
    <citation type="submission" date="2024-01" db="EMBL/GenBank/DDBJ databases">
        <title>Genome assemblies of Stephania.</title>
        <authorList>
            <person name="Yang L."/>
        </authorList>
    </citation>
    <scope>NUCLEOTIDE SEQUENCE [LARGE SCALE GENOMIC DNA]</scope>
    <source>
        <strain evidence="3">QJT</strain>
        <tissue evidence="3">Leaf</tissue>
    </source>
</reference>
<evidence type="ECO:0000256" key="1">
    <source>
        <dbReference type="SAM" id="MobiDB-lite"/>
    </source>
</evidence>
<evidence type="ECO:0000313" key="4">
    <source>
        <dbReference type="Proteomes" id="UP001417504"/>
    </source>
</evidence>
<sequence>MSPEPIMEKNDFKHANSVVPFHVEEDRWLQQIKWQRAGLQVGQGGAGIEDTIPTSAGCGAGIFLQKFSAGQTLPPRRIPRALLVESDALVIVDRIARREFDTSMVYMGIFFLKWIPCGTGYASGEMGISPCGGVWGGVTEILRGAGHGEGDGRAVGILRGGGTGRGRGAVGIPGGAGTGAGCGGGDEDSPRGEKWGGSTGKTAGQSHTPPRPVPLCRANFWPAPCPGGGKNAGNLRPAGVGPRGVRNPRPFATLAERLAFFAIAVNLAPYLILEMHESLPDAATHVTDWIGTAYVLTLMGVFFADAYLGRFKTMIIFSCIYATSRLPKIVYAHLPALAKYVNQPRKVKTSYFWCTGLDSTRNRRDQALWVFFRSRSI</sequence>
<protein>
    <submittedName>
        <fullName evidence="3">Uncharacterized protein</fullName>
    </submittedName>
</protein>
<dbReference type="Proteomes" id="UP001417504">
    <property type="component" value="Unassembled WGS sequence"/>
</dbReference>
<name>A0AAP0J983_9MAGN</name>
<feature type="compositionally biased region" description="Gly residues" evidence="1">
    <location>
        <begin position="166"/>
        <end position="184"/>
    </location>
</feature>
<organism evidence="3 4">
    <name type="scientific">Stephania japonica</name>
    <dbReference type="NCBI Taxonomy" id="461633"/>
    <lineage>
        <taxon>Eukaryota</taxon>
        <taxon>Viridiplantae</taxon>
        <taxon>Streptophyta</taxon>
        <taxon>Embryophyta</taxon>
        <taxon>Tracheophyta</taxon>
        <taxon>Spermatophyta</taxon>
        <taxon>Magnoliopsida</taxon>
        <taxon>Ranunculales</taxon>
        <taxon>Menispermaceae</taxon>
        <taxon>Menispermoideae</taxon>
        <taxon>Cissampelideae</taxon>
        <taxon>Stephania</taxon>
    </lineage>
</organism>
<accession>A0AAP0J983</accession>
<comment type="caution">
    <text evidence="3">The sequence shown here is derived from an EMBL/GenBank/DDBJ whole genome shotgun (WGS) entry which is preliminary data.</text>
</comment>